<keyword evidence="1" id="KW-0732">Signal</keyword>
<comment type="caution">
    <text evidence="2">The sequence shown here is derived from an EMBL/GenBank/DDBJ whole genome shotgun (WGS) entry which is preliminary data.</text>
</comment>
<name>A0ABS9KCS9_9BACT</name>
<protein>
    <submittedName>
        <fullName evidence="2">Uncharacterized protein</fullName>
    </submittedName>
</protein>
<dbReference type="EMBL" id="JAKLWS010000008">
    <property type="protein sequence ID" value="MCG2588659.1"/>
    <property type="molecule type" value="Genomic_DNA"/>
</dbReference>
<reference evidence="2" key="2">
    <citation type="submission" date="2024-05" db="EMBL/GenBank/DDBJ databases">
        <title>Rhodohalobacter halophilus gen. nov., sp. nov., a moderately halophilic member of the family Balneolaceae.</title>
        <authorList>
            <person name="Xia J."/>
        </authorList>
    </citation>
    <scope>NUCLEOTIDE SEQUENCE</scope>
    <source>
        <strain evidence="2">WB101</strain>
    </source>
</reference>
<feature type="chain" id="PRO_5046269589" evidence="1">
    <location>
        <begin position="27"/>
        <end position="345"/>
    </location>
</feature>
<feature type="signal peptide" evidence="1">
    <location>
        <begin position="1"/>
        <end position="26"/>
    </location>
</feature>
<organism evidence="2 3">
    <name type="scientific">Rhodohalobacter sulfatireducens</name>
    <dbReference type="NCBI Taxonomy" id="2911366"/>
    <lineage>
        <taxon>Bacteria</taxon>
        <taxon>Pseudomonadati</taxon>
        <taxon>Balneolota</taxon>
        <taxon>Balneolia</taxon>
        <taxon>Balneolales</taxon>
        <taxon>Balneolaceae</taxon>
        <taxon>Rhodohalobacter</taxon>
    </lineage>
</organism>
<sequence length="345" mass="38317">MFYTIKNTIMYAAMMMLFFSTTQLFAGCDDENVTSSESTNENLVEVTATHNHEENLHLFEMDTQSISSGWTTFEFKNASHVDHFFVIYKVPEAAIEAAKAADEPLLDHWFQGVTEPFQVEFNPYAAGEIGYGEFVDNLVAHVSEKGPWFFDPGAPPMGGPGFTADGKTSKTTVQLEPGEYIVECYVKDENEQFHSYLGMLEQLTVTDEQSAAEEPEPDMNITISSTKGIEVNGNPENGSQVVEVFFEDQTSYNHLLGHNVQLVKLSDNSDQELIESVIEWMNWSKPGSLVNNAPQGAEFMGGTMEMTGGSTAYIHADFEPGDYAWIAEIPDPVSANMLKTFTIPE</sequence>
<gene>
    <name evidence="2" type="ORF">L6773_08790</name>
</gene>
<evidence type="ECO:0000313" key="3">
    <source>
        <dbReference type="Proteomes" id="UP001165366"/>
    </source>
</evidence>
<proteinExistence type="predicted"/>
<reference evidence="2" key="1">
    <citation type="submission" date="2022-01" db="EMBL/GenBank/DDBJ databases">
        <authorList>
            <person name="Wang Y."/>
        </authorList>
    </citation>
    <scope>NUCLEOTIDE SEQUENCE</scope>
    <source>
        <strain evidence="2">WB101</strain>
    </source>
</reference>
<dbReference type="RefSeq" id="WP_237853498.1">
    <property type="nucleotide sequence ID" value="NZ_JAKLWS010000008.1"/>
</dbReference>
<keyword evidence="3" id="KW-1185">Reference proteome</keyword>
<evidence type="ECO:0000313" key="2">
    <source>
        <dbReference type="EMBL" id="MCG2588659.1"/>
    </source>
</evidence>
<evidence type="ECO:0000256" key="1">
    <source>
        <dbReference type="SAM" id="SignalP"/>
    </source>
</evidence>
<dbReference type="PROSITE" id="PS51257">
    <property type="entry name" value="PROKAR_LIPOPROTEIN"/>
    <property type="match status" value="1"/>
</dbReference>
<dbReference type="Proteomes" id="UP001165366">
    <property type="component" value="Unassembled WGS sequence"/>
</dbReference>
<accession>A0ABS9KCS9</accession>